<dbReference type="Proteomes" id="UP000058012">
    <property type="component" value="Unassembled WGS sequence"/>
</dbReference>
<keyword evidence="1" id="KW-0812">Transmembrane</keyword>
<sequence>MAALSFYGPWTNVHGRLRFFSDIVINPLVGFFGNIGAAFFFATLGMLLAGLALTGNLRTTD</sequence>
<name>A0A117USS6_9SPHN</name>
<accession>A0A117USS6</accession>
<evidence type="ECO:0000313" key="2">
    <source>
        <dbReference type="EMBL" id="KUR70211.1"/>
    </source>
</evidence>
<gene>
    <name evidence="2" type="ORF">AQZ52_15245</name>
</gene>
<dbReference type="AlphaFoldDB" id="A0A117USS6"/>
<protein>
    <submittedName>
        <fullName evidence="2">Uncharacterized protein</fullName>
    </submittedName>
</protein>
<evidence type="ECO:0000256" key="1">
    <source>
        <dbReference type="SAM" id="Phobius"/>
    </source>
</evidence>
<organism evidence="2 3">
    <name type="scientific">Novosphingobium fuchskuhlense</name>
    <dbReference type="NCBI Taxonomy" id="1117702"/>
    <lineage>
        <taxon>Bacteria</taxon>
        <taxon>Pseudomonadati</taxon>
        <taxon>Pseudomonadota</taxon>
        <taxon>Alphaproteobacteria</taxon>
        <taxon>Sphingomonadales</taxon>
        <taxon>Sphingomonadaceae</taxon>
        <taxon>Novosphingobium</taxon>
    </lineage>
</organism>
<feature type="transmembrane region" description="Helical" evidence="1">
    <location>
        <begin position="28"/>
        <end position="53"/>
    </location>
</feature>
<keyword evidence="3" id="KW-1185">Reference proteome</keyword>
<dbReference type="EMBL" id="LLZS01000009">
    <property type="protein sequence ID" value="KUR70211.1"/>
    <property type="molecule type" value="Genomic_DNA"/>
</dbReference>
<evidence type="ECO:0000313" key="3">
    <source>
        <dbReference type="Proteomes" id="UP000058012"/>
    </source>
</evidence>
<keyword evidence="1" id="KW-1133">Transmembrane helix</keyword>
<dbReference type="STRING" id="1117702.AQZ52_15245"/>
<keyword evidence="1" id="KW-0472">Membrane</keyword>
<reference evidence="2 3" key="1">
    <citation type="submission" date="2015-10" db="EMBL/GenBank/DDBJ databases">
        <title>Draft genome sequence of Novosphingobium fuchskuhlense DSM 25065 isolated from a surface water sample of the southwest basin of Lake Grosse Fuchskuhle.</title>
        <authorList>
            <person name="Ruckert C."/>
            <person name="Winkler A."/>
            <person name="Glaeser J."/>
            <person name="Grossart H.-P."/>
            <person name="Kalinowski J."/>
            <person name="Glaeser S."/>
        </authorList>
    </citation>
    <scope>NUCLEOTIDE SEQUENCE [LARGE SCALE GENOMIC DNA]</scope>
    <source>
        <strain evidence="2 3">FNE08-7</strain>
    </source>
</reference>
<comment type="caution">
    <text evidence="2">The sequence shown here is derived from an EMBL/GenBank/DDBJ whole genome shotgun (WGS) entry which is preliminary data.</text>
</comment>
<proteinExistence type="predicted"/>